<proteinExistence type="predicted"/>
<dbReference type="GeneID" id="94353058"/>
<evidence type="ECO:0000313" key="3">
    <source>
        <dbReference type="EMBL" id="TDH71686.1"/>
    </source>
</evidence>
<dbReference type="EMBL" id="SHOA02000015">
    <property type="protein sequence ID" value="TDH71686.1"/>
    <property type="molecule type" value="Genomic_DNA"/>
</dbReference>
<name>A0A976IH35_BRELC</name>
<dbReference type="AlphaFoldDB" id="A0A976IH35"/>
<evidence type="ECO:0000256" key="2">
    <source>
        <dbReference type="SAM" id="MobiDB-lite"/>
    </source>
</evidence>
<sequence>MSPNREISSLRKHQGQVDNASEDYGVERYAAAALRCLSACSDENRNRDKIEPFTEAKRAVKRARKRKYKKRKATHTVRKEEIQALEQEMQLLQKELEKLKVKTRAENDMVSRSPRRCKAITTLLTEAVKEQHLVVARAQAMLAGQFQHRKFKIYPTQTKIRLGMDGVDRTRTLMSLRKPKLQEAERFLLERVQGLSPTAPYVHEERYDTINGDFCIERVDVTPIRGAKGGVIEVYAALQHAIFNAEIVISESSGNITIREDDQLRDENLSQMRFVSNNSLGVQLEANLVLFSDRTQCLTENTTMAENGCYAILASDFVDEDQRYPYRPNERIRRDMMSVAMVASYRDTTANATAQGEDEMVVIITRWALSIVRRPGMVISNRVWDELRYSHVCWADLMFNCVRQTLGLPVVQ</sequence>
<protein>
    <submittedName>
        <fullName evidence="3">Uncharacterized protein</fullName>
    </submittedName>
</protein>
<feature type="coiled-coil region" evidence="1">
    <location>
        <begin position="75"/>
        <end position="109"/>
    </location>
</feature>
<evidence type="ECO:0000313" key="4">
    <source>
        <dbReference type="Proteomes" id="UP000294530"/>
    </source>
</evidence>
<dbReference type="KEGG" id="blac:94353058"/>
<gene>
    <name evidence="3" type="ORF">CCR75_009346</name>
</gene>
<dbReference type="OrthoDB" id="151678at2759"/>
<feature type="region of interest" description="Disordered" evidence="2">
    <location>
        <begin position="1"/>
        <end position="20"/>
    </location>
</feature>
<organism evidence="3 4">
    <name type="scientific">Bremia lactucae</name>
    <name type="common">Lettuce downy mildew</name>
    <dbReference type="NCBI Taxonomy" id="4779"/>
    <lineage>
        <taxon>Eukaryota</taxon>
        <taxon>Sar</taxon>
        <taxon>Stramenopiles</taxon>
        <taxon>Oomycota</taxon>
        <taxon>Peronosporomycetes</taxon>
        <taxon>Peronosporales</taxon>
        <taxon>Peronosporaceae</taxon>
        <taxon>Bremia</taxon>
    </lineage>
</organism>
<comment type="caution">
    <text evidence="3">The sequence shown here is derived from an EMBL/GenBank/DDBJ whole genome shotgun (WGS) entry which is preliminary data.</text>
</comment>
<reference evidence="3 4" key="1">
    <citation type="journal article" date="2021" name="Genome Biol.">
        <title>AFLAP: assembly-free linkage analysis pipeline using k-mers from genome sequencing data.</title>
        <authorList>
            <person name="Fletcher K."/>
            <person name="Zhang L."/>
            <person name="Gil J."/>
            <person name="Han R."/>
            <person name="Cavanaugh K."/>
            <person name="Michelmore R."/>
        </authorList>
    </citation>
    <scope>NUCLEOTIDE SEQUENCE [LARGE SCALE GENOMIC DNA]</scope>
    <source>
        <strain evidence="3 4">SF5</strain>
    </source>
</reference>
<accession>A0A976IH35</accession>
<evidence type="ECO:0000256" key="1">
    <source>
        <dbReference type="SAM" id="Coils"/>
    </source>
</evidence>
<keyword evidence="1" id="KW-0175">Coiled coil</keyword>
<keyword evidence="4" id="KW-1185">Reference proteome</keyword>
<dbReference type="Proteomes" id="UP000294530">
    <property type="component" value="Unassembled WGS sequence"/>
</dbReference>
<dbReference type="RefSeq" id="XP_067821185.1">
    <property type="nucleotide sequence ID" value="XM_067967387.1"/>
</dbReference>